<comment type="similarity">
    <text evidence="1 2">Belongs to the UPF0102 family.</text>
</comment>
<dbReference type="NCBIfam" id="NF009150">
    <property type="entry name" value="PRK12497.1-3"/>
    <property type="match status" value="1"/>
</dbReference>
<reference evidence="3 4" key="1">
    <citation type="submission" date="2017-09" db="EMBL/GenBank/DDBJ databases">
        <title>Depth-based differentiation of microbial function through sediment-hosted aquifers and enrichment of novel symbionts in the deep terrestrial subsurface.</title>
        <authorList>
            <person name="Probst A.J."/>
            <person name="Ladd B."/>
            <person name="Jarett J.K."/>
            <person name="Geller-Mcgrath D.E."/>
            <person name="Sieber C.M."/>
            <person name="Emerson J.B."/>
            <person name="Anantharaman K."/>
            <person name="Thomas B.C."/>
            <person name="Malmstrom R."/>
            <person name="Stieglmeier M."/>
            <person name="Klingl A."/>
            <person name="Woyke T."/>
            <person name="Ryan C.M."/>
            <person name="Banfield J.F."/>
        </authorList>
    </citation>
    <scope>NUCLEOTIDE SEQUENCE [LARGE SCALE GENOMIC DNA]</scope>
    <source>
        <strain evidence="3">CG11_big_fil_rev_8_21_14_0_20_40_12</strain>
    </source>
</reference>
<dbReference type="InterPro" id="IPR011335">
    <property type="entry name" value="Restrct_endonuc-II-like"/>
</dbReference>
<dbReference type="GO" id="GO:0003676">
    <property type="term" value="F:nucleic acid binding"/>
    <property type="evidence" value="ECO:0007669"/>
    <property type="project" value="InterPro"/>
</dbReference>
<sequence length="124" mass="14753">MKNQNYKKGKLGEQIARDYLIKKGYRIIRQNFQTRFGELDIVAGKDNLLIFIEVKLKVEADFGRPEEMITQKKLRQVKNTAEMFLMQEKTYLSNFKQYRIDAICIILNQDMTVKEIRHYENLTG</sequence>
<dbReference type="Gene3D" id="3.40.1350.10">
    <property type="match status" value="1"/>
</dbReference>
<evidence type="ECO:0000313" key="3">
    <source>
        <dbReference type="EMBL" id="PIQ69915.1"/>
    </source>
</evidence>
<dbReference type="AlphaFoldDB" id="A0A2H0KFB2"/>
<dbReference type="Proteomes" id="UP000231371">
    <property type="component" value="Unassembled WGS sequence"/>
</dbReference>
<comment type="caution">
    <text evidence="3">The sequence shown here is derived from an EMBL/GenBank/DDBJ whole genome shotgun (WGS) entry which is preliminary data.</text>
</comment>
<dbReference type="PANTHER" id="PTHR34039">
    <property type="entry name" value="UPF0102 PROTEIN YRAN"/>
    <property type="match status" value="1"/>
</dbReference>
<dbReference type="HAMAP" id="MF_00048">
    <property type="entry name" value="UPF0102"/>
    <property type="match status" value="1"/>
</dbReference>
<name>A0A2H0KFB2_9BACT</name>
<evidence type="ECO:0000313" key="4">
    <source>
        <dbReference type="Proteomes" id="UP000231371"/>
    </source>
</evidence>
<dbReference type="Pfam" id="PF02021">
    <property type="entry name" value="UPF0102"/>
    <property type="match status" value="1"/>
</dbReference>
<evidence type="ECO:0000256" key="2">
    <source>
        <dbReference type="HAMAP-Rule" id="MF_00048"/>
    </source>
</evidence>
<dbReference type="CDD" id="cd20736">
    <property type="entry name" value="PoNe_Nuclease"/>
    <property type="match status" value="1"/>
</dbReference>
<accession>A0A2H0KFB2</accession>
<evidence type="ECO:0000256" key="1">
    <source>
        <dbReference type="ARBA" id="ARBA00006738"/>
    </source>
</evidence>
<dbReference type="PANTHER" id="PTHR34039:SF1">
    <property type="entry name" value="UPF0102 PROTEIN YRAN"/>
    <property type="match status" value="1"/>
</dbReference>
<dbReference type="SUPFAM" id="SSF52980">
    <property type="entry name" value="Restriction endonuclease-like"/>
    <property type="match status" value="1"/>
</dbReference>
<dbReference type="InterPro" id="IPR003509">
    <property type="entry name" value="UPF0102_YraN-like"/>
</dbReference>
<protein>
    <recommendedName>
        <fullName evidence="2">UPF0102 protein COV89_03255</fullName>
    </recommendedName>
</protein>
<dbReference type="InterPro" id="IPR011856">
    <property type="entry name" value="tRNA_endonuc-like_dom_sf"/>
</dbReference>
<gene>
    <name evidence="3" type="ORF">COV89_03255</name>
</gene>
<dbReference type="EMBL" id="PCVI01000051">
    <property type="protein sequence ID" value="PIQ69915.1"/>
    <property type="molecule type" value="Genomic_DNA"/>
</dbReference>
<organism evidence="3 4">
    <name type="scientific">Candidatus Shapirobacteria bacterium CG11_big_fil_rev_8_21_14_0_20_40_12</name>
    <dbReference type="NCBI Taxonomy" id="1974889"/>
    <lineage>
        <taxon>Bacteria</taxon>
        <taxon>Candidatus Shapironibacteriota</taxon>
    </lineage>
</organism>
<proteinExistence type="inferred from homology"/>